<evidence type="ECO:0008006" key="3">
    <source>
        <dbReference type="Google" id="ProtNLM"/>
    </source>
</evidence>
<comment type="caution">
    <text evidence="1">The sequence shown here is derived from an EMBL/GenBank/DDBJ whole genome shotgun (WGS) entry which is preliminary data.</text>
</comment>
<proteinExistence type="predicted"/>
<dbReference type="Gene3D" id="3.60.10.10">
    <property type="entry name" value="Endonuclease/exonuclease/phosphatase"/>
    <property type="match status" value="1"/>
</dbReference>
<name>A0AAE0CNR2_9ROSI</name>
<gene>
    <name evidence="1" type="ORF">Ddye_010933</name>
</gene>
<keyword evidence="2" id="KW-1185">Reference proteome</keyword>
<accession>A0AAE0CNR2</accession>
<dbReference type="PANTHER" id="PTHR33710">
    <property type="entry name" value="BNAC02G09200D PROTEIN"/>
    <property type="match status" value="1"/>
</dbReference>
<reference evidence="1" key="1">
    <citation type="journal article" date="2023" name="Plant J.">
        <title>Genome sequences and population genomics provide insights into the demographic history, inbreeding, and mutation load of two 'living fossil' tree species of Dipteronia.</title>
        <authorList>
            <person name="Feng Y."/>
            <person name="Comes H.P."/>
            <person name="Chen J."/>
            <person name="Zhu S."/>
            <person name="Lu R."/>
            <person name="Zhang X."/>
            <person name="Li P."/>
            <person name="Qiu J."/>
            <person name="Olsen K.M."/>
            <person name="Qiu Y."/>
        </authorList>
    </citation>
    <scope>NUCLEOTIDE SEQUENCE</scope>
    <source>
        <strain evidence="1">KIB01</strain>
    </source>
</reference>
<organism evidence="1 2">
    <name type="scientific">Dipteronia dyeriana</name>
    <dbReference type="NCBI Taxonomy" id="168575"/>
    <lineage>
        <taxon>Eukaryota</taxon>
        <taxon>Viridiplantae</taxon>
        <taxon>Streptophyta</taxon>
        <taxon>Embryophyta</taxon>
        <taxon>Tracheophyta</taxon>
        <taxon>Spermatophyta</taxon>
        <taxon>Magnoliopsida</taxon>
        <taxon>eudicotyledons</taxon>
        <taxon>Gunneridae</taxon>
        <taxon>Pentapetalae</taxon>
        <taxon>rosids</taxon>
        <taxon>malvids</taxon>
        <taxon>Sapindales</taxon>
        <taxon>Sapindaceae</taxon>
        <taxon>Hippocastanoideae</taxon>
        <taxon>Acereae</taxon>
        <taxon>Dipteronia</taxon>
    </lineage>
</organism>
<evidence type="ECO:0000313" key="2">
    <source>
        <dbReference type="Proteomes" id="UP001280121"/>
    </source>
</evidence>
<dbReference type="Proteomes" id="UP001280121">
    <property type="component" value="Unassembled WGS sequence"/>
</dbReference>
<dbReference type="PANTHER" id="PTHR33710:SF64">
    <property type="entry name" value="ENDONUCLEASE_EXONUCLEASE_PHOSPHATASE DOMAIN-CONTAINING PROTEIN"/>
    <property type="match status" value="1"/>
</dbReference>
<sequence length="258" mass="29763">MVDSSERKGGLSSRGSIRSFNEFILRAKVIDIPLHGLKFTWSNNRDVESWARLDIFLISPNFLSWFPSLVQRRHNKSVSDHNPISIGDSVDDWGPKSFRFFNGWLEDKELWEGSLKLGEIVLKKVEWKRPSIRDLLLKRIFVRERNELERDFSVEEVWSVLCDSDGNKAPGLDGLNLNFVKSNWEPRMEYLLNVKRILKCFELTSGLKINFHKLCLVKVGRRESTDGMWAKAFRCANASLPITYLGLPLEGNSMNEAS</sequence>
<dbReference type="InterPro" id="IPR036691">
    <property type="entry name" value="Endo/exonu/phosph_ase_sf"/>
</dbReference>
<evidence type="ECO:0000313" key="1">
    <source>
        <dbReference type="EMBL" id="KAK2657881.1"/>
    </source>
</evidence>
<dbReference type="EMBL" id="JANJYI010000003">
    <property type="protein sequence ID" value="KAK2657881.1"/>
    <property type="molecule type" value="Genomic_DNA"/>
</dbReference>
<dbReference type="AlphaFoldDB" id="A0AAE0CNR2"/>
<dbReference type="SUPFAM" id="SSF56219">
    <property type="entry name" value="DNase I-like"/>
    <property type="match status" value="1"/>
</dbReference>
<protein>
    <recommendedName>
        <fullName evidence="3">Reverse transcriptase</fullName>
    </recommendedName>
</protein>